<dbReference type="Pfam" id="PF10094">
    <property type="entry name" value="DUF2332"/>
    <property type="match status" value="1"/>
</dbReference>
<gene>
    <name evidence="1" type="ORF">NGM29_08075</name>
</gene>
<sequence>MSLEDDFEWYADWASDVSPLYERLARGAADDPTLLDIAADASAGQPAPQLLLGAVHALLLDGDEHALADFYSTRTDDPEAGDPYPHFREFCLTRESRIRDIVRSRRVQTNAVGRSAVLVPAFEHVSRIAGRDSLALVEVGASAGLNLRWDRYRHEYAGYGSYGPNSAVRIEPLVRGDVAPPLSNSRPEVVRRLGIDLNPLDVTDPADVRWMRALVIPDQRRRHERLRAAIEVAREDPPKVIAGDALDVLPDVIAGLPEDATPCVFSTHTLYQLEEDGVAALRDALARCSQRRRQPIHWLSDDPFSERGVPTYRYALLSDGTMEATRLTEYQSYGEWIRWLADSGR</sequence>
<name>A0A9E7NDU5_9EURY</name>
<dbReference type="EMBL" id="CP100355">
    <property type="protein sequence ID" value="UTF55193.1"/>
    <property type="molecule type" value="Genomic_DNA"/>
</dbReference>
<organism evidence="1 2">
    <name type="scientific">Natronosalvus rutilus</name>
    <dbReference type="NCBI Taxonomy" id="2953753"/>
    <lineage>
        <taxon>Archaea</taxon>
        <taxon>Methanobacteriati</taxon>
        <taxon>Methanobacteriota</taxon>
        <taxon>Stenosarchaea group</taxon>
        <taxon>Halobacteria</taxon>
        <taxon>Halobacteriales</taxon>
        <taxon>Natrialbaceae</taxon>
        <taxon>Natronosalvus</taxon>
    </lineage>
</organism>
<dbReference type="GeneID" id="73289995"/>
<reference evidence="1" key="1">
    <citation type="submission" date="2022-06" db="EMBL/GenBank/DDBJ databases">
        <title>Diverse halophilic archaea isolated from saline environments.</title>
        <authorList>
            <person name="Cui H.-L."/>
        </authorList>
    </citation>
    <scope>NUCLEOTIDE SEQUENCE</scope>
    <source>
        <strain evidence="1">WLHS1</strain>
    </source>
</reference>
<evidence type="ECO:0000313" key="2">
    <source>
        <dbReference type="Proteomes" id="UP001056855"/>
    </source>
</evidence>
<protein>
    <submittedName>
        <fullName evidence="1">DUF2332 domain-containing protein</fullName>
    </submittedName>
</protein>
<dbReference type="KEGG" id="sawl:NGM29_08075"/>
<accession>A0A9E7NDU5</accession>
<keyword evidence="2" id="KW-1185">Reference proteome</keyword>
<evidence type="ECO:0000313" key="1">
    <source>
        <dbReference type="EMBL" id="UTF55193.1"/>
    </source>
</evidence>
<proteinExistence type="predicted"/>
<dbReference type="AlphaFoldDB" id="A0A9E7NDU5"/>
<dbReference type="InterPro" id="IPR011200">
    <property type="entry name" value="UCP012608"/>
</dbReference>
<dbReference type="Proteomes" id="UP001056855">
    <property type="component" value="Chromosome"/>
</dbReference>
<dbReference type="RefSeq" id="WP_254159999.1">
    <property type="nucleotide sequence ID" value="NZ_CP100355.1"/>
</dbReference>